<sequence length="152" mass="17151">MHLAHYLGLLHRSQTELARAFREIGEHHRDEPDVYHVCERLAAQCDDHARRLEPFVRRYSEEAPQEPERLHSTLFSGTRSGGLGLLRDLHDLYLMAAECDISWTVIGQAAQGARDTGLLEVVSRCESETATQMTWLSTRMKQAAPQALVVAS</sequence>
<accession>A0A8J3SHX6</accession>
<dbReference type="Proteomes" id="UP000619788">
    <property type="component" value="Unassembled WGS sequence"/>
</dbReference>
<evidence type="ECO:0000313" key="1">
    <source>
        <dbReference type="EMBL" id="GIH94658.1"/>
    </source>
</evidence>
<keyword evidence="2" id="KW-1185">Reference proteome</keyword>
<dbReference type="AlphaFoldDB" id="A0A8J3SHX6"/>
<proteinExistence type="predicted"/>
<dbReference type="EMBL" id="BOOJ01000045">
    <property type="protein sequence ID" value="GIH94658.1"/>
    <property type="molecule type" value="Genomic_DNA"/>
</dbReference>
<reference evidence="1 2" key="1">
    <citation type="submission" date="2021-01" db="EMBL/GenBank/DDBJ databases">
        <title>Whole genome shotgun sequence of Planobispora siamensis NBRC 107568.</title>
        <authorList>
            <person name="Komaki H."/>
            <person name="Tamura T."/>
        </authorList>
    </citation>
    <scope>NUCLEOTIDE SEQUENCE [LARGE SCALE GENOMIC DNA]</scope>
    <source>
        <strain evidence="1 2">NBRC 107568</strain>
    </source>
</reference>
<comment type="caution">
    <text evidence="1">The sequence shown here is derived from an EMBL/GenBank/DDBJ whole genome shotgun (WGS) entry which is preliminary data.</text>
</comment>
<organism evidence="1 2">
    <name type="scientific">Planobispora siamensis</name>
    <dbReference type="NCBI Taxonomy" id="936338"/>
    <lineage>
        <taxon>Bacteria</taxon>
        <taxon>Bacillati</taxon>
        <taxon>Actinomycetota</taxon>
        <taxon>Actinomycetes</taxon>
        <taxon>Streptosporangiales</taxon>
        <taxon>Streptosporangiaceae</taxon>
        <taxon>Planobispora</taxon>
    </lineage>
</organism>
<protein>
    <submittedName>
        <fullName evidence="1">Uncharacterized protein</fullName>
    </submittedName>
</protein>
<dbReference type="RefSeq" id="WP_204066778.1">
    <property type="nucleotide sequence ID" value="NZ_BOOJ01000045.1"/>
</dbReference>
<gene>
    <name evidence="1" type="ORF">Psi01_52880</name>
</gene>
<name>A0A8J3SHX6_9ACTN</name>
<evidence type="ECO:0000313" key="2">
    <source>
        <dbReference type="Proteomes" id="UP000619788"/>
    </source>
</evidence>